<dbReference type="EMBL" id="JAMWBK010000002">
    <property type="protein sequence ID" value="KAJ8908230.1"/>
    <property type="molecule type" value="Genomic_DNA"/>
</dbReference>
<keyword evidence="2" id="KW-1185">Reference proteome</keyword>
<dbReference type="SUPFAM" id="SSF48371">
    <property type="entry name" value="ARM repeat"/>
    <property type="match status" value="1"/>
</dbReference>
<gene>
    <name evidence="1" type="ORF">NDN08_008321</name>
</gene>
<dbReference type="InterPro" id="IPR016024">
    <property type="entry name" value="ARM-type_fold"/>
</dbReference>
<protein>
    <recommendedName>
        <fullName evidence="3">HEAT repeat domain-containing protein</fullName>
    </recommendedName>
</protein>
<dbReference type="SMART" id="SM00567">
    <property type="entry name" value="EZ_HEAT"/>
    <property type="match status" value="4"/>
</dbReference>
<dbReference type="GO" id="GO:0016491">
    <property type="term" value="F:oxidoreductase activity"/>
    <property type="evidence" value="ECO:0007669"/>
    <property type="project" value="TreeGrafter"/>
</dbReference>
<comment type="caution">
    <text evidence="1">The sequence shown here is derived from an EMBL/GenBank/DDBJ whole genome shotgun (WGS) entry which is preliminary data.</text>
</comment>
<evidence type="ECO:0000313" key="2">
    <source>
        <dbReference type="Proteomes" id="UP001157974"/>
    </source>
</evidence>
<dbReference type="Gene3D" id="1.25.10.10">
    <property type="entry name" value="Leucine-rich Repeat Variant"/>
    <property type="match status" value="2"/>
</dbReference>
<dbReference type="AlphaFoldDB" id="A0AAV8V167"/>
<evidence type="ECO:0008006" key="3">
    <source>
        <dbReference type="Google" id="ProtNLM"/>
    </source>
</evidence>
<organism evidence="1 2">
    <name type="scientific">Rhodosorus marinus</name>
    <dbReference type="NCBI Taxonomy" id="101924"/>
    <lineage>
        <taxon>Eukaryota</taxon>
        <taxon>Rhodophyta</taxon>
        <taxon>Stylonematophyceae</taxon>
        <taxon>Stylonematales</taxon>
        <taxon>Stylonemataceae</taxon>
        <taxon>Rhodosorus</taxon>
    </lineage>
</organism>
<evidence type="ECO:0000313" key="1">
    <source>
        <dbReference type="EMBL" id="KAJ8908230.1"/>
    </source>
</evidence>
<dbReference type="PANTHER" id="PTHR12697:SF5">
    <property type="entry name" value="DEOXYHYPUSINE HYDROXYLASE"/>
    <property type="match status" value="1"/>
</dbReference>
<proteinExistence type="predicted"/>
<sequence>MVGFVNVFRVGGGGSSVNRSARTCSRTVVRAVALAEVKERLKSENMRDKVQAILALRGSSDQQGVMNIILESGALEDDREQVRVVAHVALGRCGVPSGVPTLLQSMKKDKDMGVRAASAEALTDIEGVSEMEDVLDALIVSWREDPDYIVKHSCIVSMGLIGNERALEVITGILKDESMHDLFVGAAALALRDIAPKGDQYPELLVKSLSRKDPMVRRHIAIALESYPSQTSLQALHKLTRAKGEEIYVRDAARNSLKQVESRMGL</sequence>
<dbReference type="InterPro" id="IPR011989">
    <property type="entry name" value="ARM-like"/>
</dbReference>
<dbReference type="PANTHER" id="PTHR12697">
    <property type="entry name" value="PBS LYASE HEAT-LIKE PROTEIN"/>
    <property type="match status" value="1"/>
</dbReference>
<name>A0AAV8V167_9RHOD</name>
<reference evidence="1 2" key="1">
    <citation type="journal article" date="2023" name="Nat. Commun.">
        <title>Origin of minicircular mitochondrial genomes in red algae.</title>
        <authorList>
            <person name="Lee Y."/>
            <person name="Cho C.H."/>
            <person name="Lee Y.M."/>
            <person name="Park S.I."/>
            <person name="Yang J.H."/>
            <person name="West J.A."/>
            <person name="Bhattacharya D."/>
            <person name="Yoon H.S."/>
        </authorList>
    </citation>
    <scope>NUCLEOTIDE SEQUENCE [LARGE SCALE GENOMIC DNA]</scope>
    <source>
        <strain evidence="1 2">CCMP1338</strain>
        <tissue evidence="1">Whole cell</tissue>
    </source>
</reference>
<dbReference type="Proteomes" id="UP001157974">
    <property type="component" value="Unassembled WGS sequence"/>
</dbReference>
<accession>A0AAV8V167</accession>
<dbReference type="InterPro" id="IPR004155">
    <property type="entry name" value="PBS_lyase_HEAT"/>
</dbReference>
<dbReference type="Pfam" id="PF13646">
    <property type="entry name" value="HEAT_2"/>
    <property type="match status" value="1"/>
</dbReference>